<accession>A0A819SAH5</accession>
<gene>
    <name evidence="1" type="ORF">UXM345_LOCUS19547</name>
</gene>
<proteinExistence type="predicted"/>
<dbReference type="AlphaFoldDB" id="A0A819SAH5"/>
<protein>
    <recommendedName>
        <fullName evidence="3">F-box domain-containing protein</fullName>
    </recommendedName>
</protein>
<sequence>MIGCHLDNVRQTLYHYMSVLLSYRRNVSAMNCLSSMKDIVELVDLPDELILIIMNKVKPKVLLLCSIITIGNNRLEKLVLDKCDSIDLTFDYFQSPYKCLIQRVYSHVMPCIINNIQSLTLNIQHIPNISIFAKRNSNGILPNLKHLKIMMGRQNPKTGTPYTLVHFWHMKQEKVLSF</sequence>
<dbReference type="Proteomes" id="UP000663842">
    <property type="component" value="Unassembled WGS sequence"/>
</dbReference>
<reference evidence="1" key="1">
    <citation type="submission" date="2021-02" db="EMBL/GenBank/DDBJ databases">
        <authorList>
            <person name="Nowell W R."/>
        </authorList>
    </citation>
    <scope>NUCLEOTIDE SEQUENCE</scope>
</reference>
<evidence type="ECO:0000313" key="2">
    <source>
        <dbReference type="Proteomes" id="UP000663842"/>
    </source>
</evidence>
<comment type="caution">
    <text evidence="1">The sequence shown here is derived from an EMBL/GenBank/DDBJ whole genome shotgun (WGS) entry which is preliminary data.</text>
</comment>
<name>A0A819SAH5_9BILA</name>
<evidence type="ECO:0008006" key="3">
    <source>
        <dbReference type="Google" id="ProtNLM"/>
    </source>
</evidence>
<dbReference type="EMBL" id="CAJOBF010002792">
    <property type="protein sequence ID" value="CAF4056322.1"/>
    <property type="molecule type" value="Genomic_DNA"/>
</dbReference>
<evidence type="ECO:0000313" key="1">
    <source>
        <dbReference type="EMBL" id="CAF4056322.1"/>
    </source>
</evidence>
<organism evidence="1 2">
    <name type="scientific">Rotaria magnacalcarata</name>
    <dbReference type="NCBI Taxonomy" id="392030"/>
    <lineage>
        <taxon>Eukaryota</taxon>
        <taxon>Metazoa</taxon>
        <taxon>Spiralia</taxon>
        <taxon>Gnathifera</taxon>
        <taxon>Rotifera</taxon>
        <taxon>Eurotatoria</taxon>
        <taxon>Bdelloidea</taxon>
        <taxon>Philodinida</taxon>
        <taxon>Philodinidae</taxon>
        <taxon>Rotaria</taxon>
    </lineage>
</organism>